<comment type="caution">
    <text evidence="7">The sequence shown here is derived from an EMBL/GenBank/DDBJ whole genome shotgun (WGS) entry which is preliminary data.</text>
</comment>
<dbReference type="InterPro" id="IPR000914">
    <property type="entry name" value="SBP_5_dom"/>
</dbReference>
<evidence type="ECO:0000256" key="4">
    <source>
        <dbReference type="SAM" id="SignalP"/>
    </source>
</evidence>
<dbReference type="PANTHER" id="PTHR30290:SF38">
    <property type="entry name" value="D,D-DIPEPTIDE-BINDING PERIPLASMIC PROTEIN DDPA-RELATED"/>
    <property type="match status" value="1"/>
</dbReference>
<feature type="signal peptide" evidence="4">
    <location>
        <begin position="1"/>
        <end position="24"/>
    </location>
</feature>
<dbReference type="InterPro" id="IPR039424">
    <property type="entry name" value="SBP_5"/>
</dbReference>
<dbReference type="PIRSF" id="PIRSF002741">
    <property type="entry name" value="MppA"/>
    <property type="match status" value="1"/>
</dbReference>
<keyword evidence="3 4" id="KW-0732">Signal</keyword>
<dbReference type="PROSITE" id="PS01040">
    <property type="entry name" value="SBP_BACTERIAL_5"/>
    <property type="match status" value="1"/>
</dbReference>
<evidence type="ECO:0000256" key="2">
    <source>
        <dbReference type="ARBA" id="ARBA00005695"/>
    </source>
</evidence>
<evidence type="ECO:0000256" key="3">
    <source>
        <dbReference type="ARBA" id="ARBA00022729"/>
    </source>
</evidence>
<reference evidence="7 8" key="1">
    <citation type="submission" date="2018-12" db="EMBL/GenBank/DDBJ databases">
        <authorList>
            <person name="Sun L."/>
            <person name="Chen Z."/>
        </authorList>
    </citation>
    <scope>NUCLEOTIDE SEQUENCE [LARGE SCALE GENOMIC DNA]</scope>
    <source>
        <strain evidence="7 8">LMG 29736</strain>
    </source>
</reference>
<dbReference type="PANTHER" id="PTHR30290">
    <property type="entry name" value="PERIPLASMIC BINDING COMPONENT OF ABC TRANSPORTER"/>
    <property type="match status" value="1"/>
</dbReference>
<evidence type="ECO:0000313" key="8">
    <source>
        <dbReference type="Proteomes" id="UP000287296"/>
    </source>
</evidence>
<dbReference type="Pfam" id="PF00496">
    <property type="entry name" value="SBP_bac_5"/>
    <property type="match status" value="1"/>
</dbReference>
<evidence type="ECO:0000256" key="1">
    <source>
        <dbReference type="ARBA" id="ARBA00004193"/>
    </source>
</evidence>
<dbReference type="RefSeq" id="WP_120118384.1">
    <property type="nucleotide sequence ID" value="NZ_BORI01000025.1"/>
</dbReference>
<dbReference type="EMBL" id="QYTW02000033">
    <property type="protein sequence ID" value="RST57494.1"/>
    <property type="molecule type" value="Genomic_DNA"/>
</dbReference>
<dbReference type="AlphaFoldDB" id="A0A429X1Y6"/>
<dbReference type="Gene3D" id="3.90.76.10">
    <property type="entry name" value="Dipeptide-binding Protein, Domain 1"/>
    <property type="match status" value="1"/>
</dbReference>
<protein>
    <submittedName>
        <fullName evidence="6 7">ABC transporter substrate-binding protein</fullName>
    </submittedName>
</protein>
<evidence type="ECO:0000313" key="7">
    <source>
        <dbReference type="EMBL" id="RST57494.1"/>
    </source>
</evidence>
<dbReference type="CDD" id="cd08502">
    <property type="entry name" value="PBP2_NikA_DppA_OppA_like_16"/>
    <property type="match status" value="1"/>
</dbReference>
<keyword evidence="9" id="KW-1185">Reference proteome</keyword>
<proteinExistence type="inferred from homology"/>
<dbReference type="InterPro" id="IPR023765">
    <property type="entry name" value="SBP_5_CS"/>
</dbReference>
<dbReference type="OrthoDB" id="9796817at2"/>
<accession>A0A429X1Y6</accession>
<dbReference type="GO" id="GO:0043190">
    <property type="term" value="C:ATP-binding cassette (ABC) transporter complex"/>
    <property type="evidence" value="ECO:0007669"/>
    <property type="project" value="InterPro"/>
</dbReference>
<dbReference type="Gene3D" id="3.10.105.10">
    <property type="entry name" value="Dipeptide-binding Protein, Domain 3"/>
    <property type="match status" value="1"/>
</dbReference>
<evidence type="ECO:0000313" key="6">
    <source>
        <dbReference type="EMBL" id="GIN95577.1"/>
    </source>
</evidence>
<dbReference type="InterPro" id="IPR030678">
    <property type="entry name" value="Peptide/Ni-bd"/>
</dbReference>
<dbReference type="Proteomes" id="UP000680670">
    <property type="component" value="Unassembled WGS sequence"/>
</dbReference>
<evidence type="ECO:0000313" key="9">
    <source>
        <dbReference type="Proteomes" id="UP000680670"/>
    </source>
</evidence>
<dbReference type="EMBL" id="BORJ01000003">
    <property type="protein sequence ID" value="GIN95577.1"/>
    <property type="molecule type" value="Genomic_DNA"/>
</dbReference>
<feature type="domain" description="Solute-binding protein family 5" evidence="5">
    <location>
        <begin position="79"/>
        <end position="433"/>
    </location>
</feature>
<gene>
    <name evidence="7" type="ORF">D5F11_022490</name>
    <name evidence="6" type="ORF">J6TS1_14470</name>
</gene>
<evidence type="ECO:0000259" key="5">
    <source>
        <dbReference type="Pfam" id="PF00496"/>
    </source>
</evidence>
<dbReference type="Gene3D" id="3.40.190.10">
    <property type="entry name" value="Periplasmic binding protein-like II"/>
    <property type="match status" value="1"/>
</dbReference>
<reference evidence="6 9" key="2">
    <citation type="submission" date="2021-03" db="EMBL/GenBank/DDBJ databases">
        <title>Antimicrobial resistance genes in bacteria isolated from Japanese honey, and their potential for conferring macrolide and lincosamide resistance in the American foulbrood pathogen Paenibacillus larvae.</title>
        <authorList>
            <person name="Okamoto M."/>
            <person name="Kumagai M."/>
            <person name="Kanamori H."/>
            <person name="Takamatsu D."/>
        </authorList>
    </citation>
    <scope>NUCLEOTIDE SEQUENCE [LARGE SCALE GENOMIC DNA]</scope>
    <source>
        <strain evidence="6 9">J6TS1</strain>
    </source>
</reference>
<sequence length="519" mass="58775">MRKILISFLIVFLLVGCASSSDDAGKSGGSNEKGGTLNVAYMAQPPTLDPHATVSVATTDIGRNIFETLLAFNERNEAAPLLAETFESSEDLKSITFKLRKGVKFHNGKEMTADDVVASMERWKELNGKANTYFSKSEFVKEDDYTVVLKMDKPFTIAKYILATNINFAAIMPKEIIENAPKSGVKEYVGTGPFKLEEWKKDQYIKLVKNEEYQSPRSEPDGLVGKKEPMIDELYFRMVPDASTRTAGIQTGEYDVALQIPYDNVPAIESDGNLEAITHPEGFSTVVFNKQNGIFSNEKARQALNLAVDKKEVMMAAFADEKFYTQEHGLLTKEYVSWYNEQGKDKYEAHDPEAAKKLFKEAGYNGEELTILTTRDYEDQYQIAVVIQENLKKIGVKTKLEVYDWATLMEVREDKKFYDLMPMGYNPVTDPTQINFLDSRINYTGWSNSPEIDKLLDELMVAPSDEDAKEIFGKLQNESWNYLPAIKFGDYDGVAAIRTNLKDFEWFHGPVFWNTTKSD</sequence>
<name>A0A429X1Y6_SIMTE</name>
<comment type="subcellular location">
    <subcellularLocation>
        <location evidence="1">Cell membrane</location>
        <topology evidence="1">Lipid-anchor</topology>
    </subcellularLocation>
</comment>
<organism evidence="7 8">
    <name type="scientific">Siminovitchia terrae</name>
    <name type="common">Bacillus terrae</name>
    <dbReference type="NCBI Taxonomy" id="1914933"/>
    <lineage>
        <taxon>Bacteria</taxon>
        <taxon>Bacillati</taxon>
        <taxon>Bacillota</taxon>
        <taxon>Bacilli</taxon>
        <taxon>Bacillales</taxon>
        <taxon>Bacillaceae</taxon>
        <taxon>Siminovitchia</taxon>
    </lineage>
</organism>
<comment type="similarity">
    <text evidence="2">Belongs to the bacterial solute-binding protein 5 family.</text>
</comment>
<dbReference type="Proteomes" id="UP000287296">
    <property type="component" value="Unassembled WGS sequence"/>
</dbReference>
<dbReference type="SUPFAM" id="SSF53850">
    <property type="entry name" value="Periplasmic binding protein-like II"/>
    <property type="match status" value="1"/>
</dbReference>
<dbReference type="PROSITE" id="PS51257">
    <property type="entry name" value="PROKAR_LIPOPROTEIN"/>
    <property type="match status" value="1"/>
</dbReference>
<dbReference type="GO" id="GO:1904680">
    <property type="term" value="F:peptide transmembrane transporter activity"/>
    <property type="evidence" value="ECO:0007669"/>
    <property type="project" value="TreeGrafter"/>
</dbReference>
<feature type="chain" id="PRO_5038591320" evidence="4">
    <location>
        <begin position="25"/>
        <end position="519"/>
    </location>
</feature>
<dbReference type="GO" id="GO:0015833">
    <property type="term" value="P:peptide transport"/>
    <property type="evidence" value="ECO:0007669"/>
    <property type="project" value="TreeGrafter"/>
</dbReference>
<dbReference type="GO" id="GO:0042597">
    <property type="term" value="C:periplasmic space"/>
    <property type="evidence" value="ECO:0007669"/>
    <property type="project" value="UniProtKB-ARBA"/>
</dbReference>